<comment type="caution">
    <text evidence="2">The sequence shown here is derived from an EMBL/GenBank/DDBJ whole genome shotgun (WGS) entry which is preliminary data.</text>
</comment>
<feature type="compositionally biased region" description="Basic residues" evidence="1">
    <location>
        <begin position="383"/>
        <end position="392"/>
    </location>
</feature>
<feature type="region of interest" description="Disordered" evidence="1">
    <location>
        <begin position="378"/>
        <end position="469"/>
    </location>
</feature>
<organism evidence="2 3">
    <name type="scientific">Meripilus lineatus</name>
    <dbReference type="NCBI Taxonomy" id="2056292"/>
    <lineage>
        <taxon>Eukaryota</taxon>
        <taxon>Fungi</taxon>
        <taxon>Dikarya</taxon>
        <taxon>Basidiomycota</taxon>
        <taxon>Agaricomycotina</taxon>
        <taxon>Agaricomycetes</taxon>
        <taxon>Polyporales</taxon>
        <taxon>Meripilaceae</taxon>
        <taxon>Meripilus</taxon>
    </lineage>
</organism>
<protein>
    <submittedName>
        <fullName evidence="2">Uncharacterized protein</fullName>
    </submittedName>
</protein>
<accession>A0AAD5V2H8</accession>
<name>A0AAD5V2H8_9APHY</name>
<proteinExistence type="predicted"/>
<dbReference type="Proteomes" id="UP001212997">
    <property type="component" value="Unassembled WGS sequence"/>
</dbReference>
<feature type="compositionally biased region" description="Pro residues" evidence="1">
    <location>
        <begin position="457"/>
        <end position="468"/>
    </location>
</feature>
<dbReference type="EMBL" id="JANAWD010000242">
    <property type="protein sequence ID" value="KAJ3483090.1"/>
    <property type="molecule type" value="Genomic_DNA"/>
</dbReference>
<evidence type="ECO:0000313" key="3">
    <source>
        <dbReference type="Proteomes" id="UP001212997"/>
    </source>
</evidence>
<keyword evidence="3" id="KW-1185">Reference proteome</keyword>
<gene>
    <name evidence="2" type="ORF">NLI96_g6542</name>
</gene>
<sequence>MRWTTRTDVLECKETVEGDVVEVMVLIGDVSSASLSGDEAERVAEEEAPAPVVYRDTQDTAPLVIQPHRAQEAEGCIACIFGITHEPPSVQSDMSGIEGVQEGIDLISGDLAPILDTEAEVVSPVVHEVDEIVVTLDYRLSPVLTSKRATSTKWTTLVCTPLGMVPASESDVDSFAVEASCESILASPTHVVVDELIEISEEVVTLDTVGFMVPDETLVSIIADSVHDIPAPAIISSLVCSPSDPVVEVLALVILSSPEPSLPSIAEAASVSDVLVPYESLGILPLLVPEAPVSFSVSALPISQLPPTSRPSDAPPANCAVKARARNSRTANKLTLLLLRAHQVLVAIVATALPAIGADAPMSNDLKSREYEDVYSRDAGTLARRRPRRPFRPLRVNAQVRRPPRLNPNARRPQPPRTPRRPAHTPPQVPQQTQNRPARHPRTPGSPPPYRQGTLPPYTPRPLAPPPYTARDYLEERDYVNYLMARDDGLYGYGVCFRTHVSVG</sequence>
<reference evidence="2" key="1">
    <citation type="submission" date="2022-07" db="EMBL/GenBank/DDBJ databases">
        <title>Genome Sequence of Physisporinus lineatus.</title>
        <authorList>
            <person name="Buettner E."/>
        </authorList>
    </citation>
    <scope>NUCLEOTIDE SEQUENCE</scope>
    <source>
        <strain evidence="2">VT162</strain>
    </source>
</reference>
<evidence type="ECO:0000256" key="1">
    <source>
        <dbReference type="SAM" id="MobiDB-lite"/>
    </source>
</evidence>
<evidence type="ECO:0000313" key="2">
    <source>
        <dbReference type="EMBL" id="KAJ3483090.1"/>
    </source>
</evidence>
<dbReference type="AlphaFoldDB" id="A0AAD5V2H8"/>